<keyword evidence="1" id="KW-0812">Transmembrane</keyword>
<dbReference type="PANTHER" id="PTHR43592">
    <property type="entry name" value="CAAX AMINO TERMINAL PROTEASE"/>
    <property type="match status" value="1"/>
</dbReference>
<sequence length="518" mass="57062">MTPESDSMQPWLSLKRLFLIIVTALVGLVVVQSLLSSWNEPQVASQLQLYQTDLLLEGSAWKGEGLPEDQWPVIREGLLGKDPVDNAKKQYEEVREGAVEGMDRWRSQTAPTDSLADGTNAGKPLARRLQSAFDQQQALIHRLDLRLGLMDAYQGQPEAALKRWQQVRDSDTAPAPVVRTADTLIRLWQDGDVLPEDEAWLEQALNGWFEYRALDQLYGAEGREGDRTQLQTQEQETAQAKLVKLALVGALPTFGAIVGIGLIIWLVAQRVLRGSQSVLRQNADRGWEIPWTGEIVWQVLIVGFFFVGQILLPLVLGGLGFSSGSLSSRGRAIFSLVYYLLMAAGSLAVLWWSIRSYRPVPKEMFSLKPSGTGLLWGLGGYFVAVPLMFGVALLNQQIWQGQGGSNPLLQTVLEEQDGVALLVFFLTAAIAAPLFEEFLFRGFLLPSLTRYMSVGWAIALSALIFAAAHLSLSEVLPLTLLGAILGFVYTRSRTLISPMVLHSAWNSATMLGLFILGG</sequence>
<dbReference type="Proteomes" id="UP001482513">
    <property type="component" value="Unassembled WGS sequence"/>
</dbReference>
<evidence type="ECO:0000313" key="3">
    <source>
        <dbReference type="EMBL" id="MEP0946353.1"/>
    </source>
</evidence>
<feature type="transmembrane region" description="Helical" evidence="1">
    <location>
        <begin position="17"/>
        <end position="35"/>
    </location>
</feature>
<feature type="transmembrane region" description="Helical" evidence="1">
    <location>
        <begin position="418"/>
        <end position="435"/>
    </location>
</feature>
<dbReference type="Pfam" id="PF02517">
    <property type="entry name" value="Rce1-like"/>
    <property type="match status" value="1"/>
</dbReference>
<reference evidence="3 4" key="1">
    <citation type="submission" date="2022-04" db="EMBL/GenBank/DDBJ databases">
        <title>Positive selection, recombination, and allopatry shape intraspecific diversity of widespread and dominant cyanobacteria.</title>
        <authorList>
            <person name="Wei J."/>
            <person name="Shu W."/>
            <person name="Hu C."/>
        </authorList>
    </citation>
    <scope>NUCLEOTIDE SEQUENCE [LARGE SCALE GENOMIC DNA]</scope>
    <source>
        <strain evidence="3 4">DQ-A4</strain>
    </source>
</reference>
<accession>A0ABV0K368</accession>
<gene>
    <name evidence="3" type="ORF">NC992_05665</name>
</gene>
<evidence type="ECO:0000256" key="1">
    <source>
        <dbReference type="SAM" id="Phobius"/>
    </source>
</evidence>
<dbReference type="InterPro" id="IPR003675">
    <property type="entry name" value="Rce1/LyrA-like_dom"/>
</dbReference>
<dbReference type="RefSeq" id="WP_190695790.1">
    <property type="nucleotide sequence ID" value="NZ_JAMPKX010000002.1"/>
</dbReference>
<name>A0ABV0K368_9CYAN</name>
<proteinExistence type="predicted"/>
<protein>
    <submittedName>
        <fullName evidence="3">CPBP family intramembrane metalloprotease</fullName>
    </submittedName>
</protein>
<feature type="transmembrane region" description="Helical" evidence="1">
    <location>
        <begin position="455"/>
        <end position="488"/>
    </location>
</feature>
<feature type="transmembrane region" description="Helical" evidence="1">
    <location>
        <begin position="245"/>
        <end position="268"/>
    </location>
</feature>
<feature type="domain" description="CAAX prenyl protease 2/Lysostaphin resistance protein A-like" evidence="2">
    <location>
        <begin position="420"/>
        <end position="507"/>
    </location>
</feature>
<organism evidence="3 4">
    <name type="scientific">Leptolyngbya subtilissima DQ-A4</name>
    <dbReference type="NCBI Taxonomy" id="2933933"/>
    <lineage>
        <taxon>Bacteria</taxon>
        <taxon>Bacillati</taxon>
        <taxon>Cyanobacteriota</taxon>
        <taxon>Cyanophyceae</taxon>
        <taxon>Leptolyngbyales</taxon>
        <taxon>Leptolyngbyaceae</taxon>
        <taxon>Leptolyngbya group</taxon>
        <taxon>Leptolyngbya</taxon>
    </lineage>
</organism>
<keyword evidence="3" id="KW-0482">Metalloprotease</keyword>
<dbReference type="EMBL" id="JAMPKX010000002">
    <property type="protein sequence ID" value="MEP0946353.1"/>
    <property type="molecule type" value="Genomic_DNA"/>
</dbReference>
<feature type="transmembrane region" description="Helical" evidence="1">
    <location>
        <begin position="333"/>
        <end position="354"/>
    </location>
</feature>
<keyword evidence="1" id="KW-1133">Transmembrane helix</keyword>
<keyword evidence="3" id="KW-0645">Protease</keyword>
<comment type="caution">
    <text evidence="3">The sequence shown here is derived from an EMBL/GenBank/DDBJ whole genome shotgun (WGS) entry which is preliminary data.</text>
</comment>
<dbReference type="PANTHER" id="PTHR43592:SF15">
    <property type="entry name" value="CAAX AMINO TERMINAL PROTEASE FAMILY PROTEIN"/>
    <property type="match status" value="1"/>
</dbReference>
<feature type="transmembrane region" description="Helical" evidence="1">
    <location>
        <begin position="295"/>
        <end position="321"/>
    </location>
</feature>
<keyword evidence="4" id="KW-1185">Reference proteome</keyword>
<feature type="transmembrane region" description="Helical" evidence="1">
    <location>
        <begin position="495"/>
        <end position="516"/>
    </location>
</feature>
<evidence type="ECO:0000313" key="4">
    <source>
        <dbReference type="Proteomes" id="UP001482513"/>
    </source>
</evidence>
<evidence type="ECO:0000259" key="2">
    <source>
        <dbReference type="Pfam" id="PF02517"/>
    </source>
</evidence>
<dbReference type="GO" id="GO:0008237">
    <property type="term" value="F:metallopeptidase activity"/>
    <property type="evidence" value="ECO:0007669"/>
    <property type="project" value="UniProtKB-KW"/>
</dbReference>
<keyword evidence="3" id="KW-0378">Hydrolase</keyword>
<keyword evidence="1" id="KW-0472">Membrane</keyword>
<feature type="transmembrane region" description="Helical" evidence="1">
    <location>
        <begin position="374"/>
        <end position="394"/>
    </location>
</feature>